<dbReference type="PATRIC" id="fig|929558.5.peg.1363"/>
<keyword evidence="1" id="KW-0472">Membrane</keyword>
<dbReference type="Proteomes" id="UP000006431">
    <property type="component" value="Unassembled WGS sequence"/>
</dbReference>
<gene>
    <name evidence="2" type="ORF">SMGD1_1372</name>
</gene>
<keyword evidence="1" id="KW-0812">Transmembrane</keyword>
<feature type="transmembrane region" description="Helical" evidence="1">
    <location>
        <begin position="50"/>
        <end position="68"/>
    </location>
</feature>
<keyword evidence="1" id="KW-1133">Transmembrane helix</keyword>
<dbReference type="OrthoDB" id="5339472at2"/>
<dbReference type="AlphaFoldDB" id="B6BHA4"/>
<dbReference type="STRING" id="929558.SMGD1_1372"/>
<dbReference type="RefSeq" id="WP_008336325.1">
    <property type="nucleotide sequence ID" value="NZ_AFRZ01000001.1"/>
</dbReference>
<name>B6BHA4_SULGG</name>
<comment type="caution">
    <text evidence="2">The sequence shown here is derived from an EMBL/GenBank/DDBJ whole genome shotgun (WGS) entry which is preliminary data.</text>
</comment>
<feature type="transmembrane region" description="Helical" evidence="1">
    <location>
        <begin position="154"/>
        <end position="174"/>
    </location>
</feature>
<accession>B6BHA4</accession>
<evidence type="ECO:0008006" key="4">
    <source>
        <dbReference type="Google" id="ProtNLM"/>
    </source>
</evidence>
<dbReference type="eggNOG" id="ENOG5032NXK">
    <property type="taxonomic scope" value="Bacteria"/>
</dbReference>
<reference evidence="2 3" key="1">
    <citation type="journal article" date="2012" name="Proc. Natl. Acad. Sci. U.S.A.">
        <title>Genome and physiology of a model Epsilonproteobacterium responsible for sulfide detoxification in marine oxygen depletion zones.</title>
        <authorList>
            <person name="Grote J."/>
            <person name="Schott T."/>
            <person name="Bruckner C.G."/>
            <person name="Glockner F.O."/>
            <person name="Jost G."/>
            <person name="Teeling H."/>
            <person name="Labrenz M."/>
            <person name="Jurgens K."/>
        </authorList>
    </citation>
    <scope>NUCLEOTIDE SEQUENCE [LARGE SCALE GENOMIC DNA]</scope>
    <source>
        <strain evidence="2 3">GD1</strain>
    </source>
</reference>
<dbReference type="HOGENOM" id="CLU_1507643_0_0_7"/>
<proteinExistence type="predicted"/>
<protein>
    <recommendedName>
        <fullName evidence="4">Intracellular septation protein A</fullName>
    </recommendedName>
</protein>
<dbReference type="EMBL" id="AFRZ01000001">
    <property type="protein sequence ID" value="EHP29896.1"/>
    <property type="molecule type" value="Genomic_DNA"/>
</dbReference>
<evidence type="ECO:0000313" key="3">
    <source>
        <dbReference type="Proteomes" id="UP000006431"/>
    </source>
</evidence>
<sequence>MSSVFTLLFAPTFLIFLHYFEFEVVVTLYIALSLLLLLFTYIKYKISKELIVPIIYFLLLVFSFFYASFAMVKFIPVLVSLMFLSIFIDATINKREFILKFTQKFYPKKLSEGEIAFLRDGDKYWIWAVSISTLMQFALTFYDDVLWAFYSSVGWYIFFFLALIIQVLYGRLYAIRMHSK</sequence>
<feature type="transmembrane region" description="Helical" evidence="1">
    <location>
        <begin position="12"/>
        <end position="38"/>
    </location>
</feature>
<feature type="transmembrane region" description="Helical" evidence="1">
    <location>
        <begin position="74"/>
        <end position="92"/>
    </location>
</feature>
<feature type="transmembrane region" description="Helical" evidence="1">
    <location>
        <begin position="124"/>
        <end position="142"/>
    </location>
</feature>
<evidence type="ECO:0000256" key="1">
    <source>
        <dbReference type="SAM" id="Phobius"/>
    </source>
</evidence>
<organism evidence="2 3">
    <name type="scientific">Sulfurimonas gotlandica (strain DSM 19862 / JCM 16533 / GD1)</name>
    <dbReference type="NCBI Taxonomy" id="929558"/>
    <lineage>
        <taxon>Bacteria</taxon>
        <taxon>Pseudomonadati</taxon>
        <taxon>Campylobacterota</taxon>
        <taxon>Epsilonproteobacteria</taxon>
        <taxon>Campylobacterales</taxon>
        <taxon>Sulfurimonadaceae</taxon>
        <taxon>Sulfurimonas</taxon>
    </lineage>
</organism>
<keyword evidence="3" id="KW-1185">Reference proteome</keyword>
<evidence type="ECO:0000313" key="2">
    <source>
        <dbReference type="EMBL" id="EHP29896.1"/>
    </source>
</evidence>
<accession>H1FSG8</accession>